<protein>
    <submittedName>
        <fullName evidence="2">Candidate secreted effector</fullName>
    </submittedName>
</protein>
<evidence type="ECO:0000313" key="2">
    <source>
        <dbReference type="WBParaSite" id="Minc3s00013g00821"/>
    </source>
</evidence>
<name>A0A914KHT7_MELIC</name>
<evidence type="ECO:0000313" key="1">
    <source>
        <dbReference type="Proteomes" id="UP000887563"/>
    </source>
</evidence>
<reference evidence="2" key="1">
    <citation type="submission" date="2022-11" db="UniProtKB">
        <authorList>
            <consortium name="WormBaseParasite"/>
        </authorList>
    </citation>
    <scope>IDENTIFICATION</scope>
</reference>
<keyword evidence="1" id="KW-1185">Reference proteome</keyword>
<accession>A0A914KHT7</accession>
<sequence>MTVDGIAVVAAAVLLEFGDKFVAAFVEVDVTLVLLEFTEIEVELETGETILLEFVEGIVVVEEVLLEFVDEFVDEVELEGPAVDTCIIPQIFAFEMLEEGARGTPITRVLGGTEVLLEFVKELLVVITLGIEV</sequence>
<organism evidence="1 2">
    <name type="scientific">Meloidogyne incognita</name>
    <name type="common">Southern root-knot nematode worm</name>
    <name type="synonym">Oxyuris incognita</name>
    <dbReference type="NCBI Taxonomy" id="6306"/>
    <lineage>
        <taxon>Eukaryota</taxon>
        <taxon>Metazoa</taxon>
        <taxon>Ecdysozoa</taxon>
        <taxon>Nematoda</taxon>
        <taxon>Chromadorea</taxon>
        <taxon>Rhabditida</taxon>
        <taxon>Tylenchina</taxon>
        <taxon>Tylenchomorpha</taxon>
        <taxon>Tylenchoidea</taxon>
        <taxon>Meloidogynidae</taxon>
        <taxon>Meloidogyninae</taxon>
        <taxon>Meloidogyne</taxon>
        <taxon>Meloidogyne incognita group</taxon>
    </lineage>
</organism>
<dbReference type="Proteomes" id="UP000887563">
    <property type="component" value="Unplaced"/>
</dbReference>
<proteinExistence type="predicted"/>
<dbReference type="WBParaSite" id="Minc3s00013g00821">
    <property type="protein sequence ID" value="Minc3s00013g00821"/>
    <property type="gene ID" value="Minc3s00013g00821"/>
</dbReference>
<dbReference type="AlphaFoldDB" id="A0A914KHT7"/>